<comment type="pathway">
    <text evidence="4 6">Carbohydrate metabolism; lactose degradation; D-galactose 6-phosphate and beta-D-glucose from lactose 6-phosphate: step 1/1.</text>
</comment>
<dbReference type="PROSITE" id="PS00653">
    <property type="entry name" value="GLYCOSYL_HYDROL_F1_2"/>
    <property type="match status" value="1"/>
</dbReference>
<accession>A0A0F2DBR3</accession>
<dbReference type="HAMAP" id="MF_01574">
    <property type="entry name" value="LacG"/>
    <property type="match status" value="1"/>
</dbReference>
<feature type="active site" description="Nucleophile" evidence="4 5">
    <location>
        <position position="399"/>
    </location>
</feature>
<dbReference type="GO" id="GO:0008422">
    <property type="term" value="F:beta-glucosidase activity"/>
    <property type="evidence" value="ECO:0007669"/>
    <property type="project" value="TreeGrafter"/>
</dbReference>
<dbReference type="GO" id="GO:0033920">
    <property type="term" value="F:6-phospho-beta-galactosidase activity"/>
    <property type="evidence" value="ECO:0007669"/>
    <property type="project" value="UniProtKB-UniRule"/>
</dbReference>
<dbReference type="GO" id="GO:0005829">
    <property type="term" value="C:cytosol"/>
    <property type="evidence" value="ECO:0007669"/>
    <property type="project" value="TreeGrafter"/>
</dbReference>
<feature type="binding site" evidence="4">
    <location>
        <position position="459"/>
    </location>
    <ligand>
        <name>D-galactose 6-phosphate</name>
        <dbReference type="ChEBI" id="CHEBI:91004"/>
    </ligand>
</feature>
<dbReference type="InterPro" id="IPR017853">
    <property type="entry name" value="GH"/>
</dbReference>
<dbReference type="PROSITE" id="PS00572">
    <property type="entry name" value="GLYCOSYL_HYDROL_F1_1"/>
    <property type="match status" value="1"/>
</dbReference>
<evidence type="ECO:0000256" key="1">
    <source>
        <dbReference type="ARBA" id="ARBA00010838"/>
    </source>
</evidence>
<dbReference type="Pfam" id="PF00232">
    <property type="entry name" value="Glyco_hydro_1"/>
    <property type="match status" value="1"/>
</dbReference>
<dbReference type="FunFam" id="3.20.20.80:FF:000004">
    <property type="entry name" value="Beta-glucosidase 6-phospho-beta-glucosidase"/>
    <property type="match status" value="1"/>
</dbReference>
<feature type="binding site" evidence="4">
    <location>
        <position position="184"/>
    </location>
    <ligand>
        <name>D-galactose 6-phosphate</name>
        <dbReference type="ChEBI" id="CHEBI:91004"/>
    </ligand>
</feature>
<feature type="binding site" evidence="4">
    <location>
        <position position="461"/>
    </location>
    <ligand>
        <name>D-galactose 6-phosphate</name>
        <dbReference type="ChEBI" id="CHEBI:91004"/>
    </ligand>
</feature>
<comment type="caution">
    <text evidence="7">The sequence shown here is derived from an EMBL/GenBank/DDBJ whole genome shotgun (WGS) entry which is preliminary data.</text>
</comment>
<name>A0A0F2DBR3_STRMT</name>
<dbReference type="Gene3D" id="3.20.20.80">
    <property type="entry name" value="Glycosidases"/>
    <property type="match status" value="1"/>
</dbReference>
<gene>
    <name evidence="4 7" type="primary">lacG</name>
    <name evidence="7" type="ORF">TZ90_00724</name>
</gene>
<evidence type="ECO:0000256" key="4">
    <source>
        <dbReference type="HAMAP-Rule" id="MF_01574"/>
    </source>
</evidence>
<dbReference type="PANTHER" id="PTHR10353">
    <property type="entry name" value="GLYCOSYL HYDROLASE"/>
    <property type="match status" value="1"/>
</dbReference>
<reference evidence="7 8" key="1">
    <citation type="submission" date="2015-02" db="EMBL/GenBank/DDBJ databases">
        <title>Evolution of amylase-binding proteins of oral streptococcal species.</title>
        <authorList>
            <person name="Haase E.M."/>
        </authorList>
    </citation>
    <scope>NUCLEOTIDE SEQUENCE [LARGE SCALE GENOMIC DNA]</scope>
    <source>
        <strain evidence="7 8">OT25</strain>
    </source>
</reference>
<organism evidence="7 8">
    <name type="scientific">Streptococcus mitis</name>
    <dbReference type="NCBI Taxonomy" id="28037"/>
    <lineage>
        <taxon>Bacteria</taxon>
        <taxon>Bacillati</taxon>
        <taxon>Bacillota</taxon>
        <taxon>Bacilli</taxon>
        <taxon>Lactobacillales</taxon>
        <taxon>Streptococcaceae</taxon>
        <taxon>Streptococcus</taxon>
        <taxon>Streptococcus mitis group</taxon>
    </lineage>
</organism>
<evidence type="ECO:0000256" key="5">
    <source>
        <dbReference type="PROSITE-ProRule" id="PRU10055"/>
    </source>
</evidence>
<feature type="active site" description="Proton donor" evidence="4">
    <location>
        <position position="184"/>
    </location>
</feature>
<feature type="binding site" evidence="4">
    <location>
        <position position="183"/>
    </location>
    <ligand>
        <name>D-galactose 6-phosphate</name>
        <dbReference type="ChEBI" id="CHEBI:91004"/>
    </ligand>
</feature>
<protein>
    <recommendedName>
        <fullName evidence="4">6-phospho-beta-galactosidase</fullName>
        <ecNumber evidence="4">3.2.1.85</ecNumber>
    </recommendedName>
    <alternativeName>
        <fullName evidence="4">Beta-D-phosphogalactoside galactohydrolase</fullName>
        <shortName evidence="4">PGALase</shortName>
    </alternativeName>
    <alternativeName>
        <fullName evidence="4">P-beta-Gal</fullName>
        <shortName evidence="4">PBG</shortName>
    </alternativeName>
</protein>
<proteinExistence type="inferred from homology"/>
<feature type="binding site" evidence="4">
    <location>
        <position position="140"/>
    </location>
    <ligand>
        <name>D-galactose 6-phosphate</name>
        <dbReference type="ChEBI" id="CHEBI:91004"/>
    </ligand>
</feature>
<dbReference type="Proteomes" id="UP000033538">
    <property type="component" value="Unassembled WGS sequence"/>
</dbReference>
<keyword evidence="3 4" id="KW-0326">Glycosidase</keyword>
<comment type="catalytic activity">
    <reaction evidence="4 6">
        <text>a 6-phospho-beta-D-galactoside + H2O = D-galactose 6-phosphate + an alcohol</text>
        <dbReference type="Rhea" id="RHEA:24568"/>
        <dbReference type="ChEBI" id="CHEBI:15377"/>
        <dbReference type="ChEBI" id="CHEBI:30879"/>
        <dbReference type="ChEBI" id="CHEBI:58534"/>
        <dbReference type="ChEBI" id="CHEBI:91004"/>
        <dbReference type="EC" id="3.2.1.85"/>
    </reaction>
</comment>
<dbReference type="EMBL" id="JYGP01000002">
    <property type="protein sequence ID" value="KJQ68358.1"/>
    <property type="molecule type" value="Genomic_DNA"/>
</dbReference>
<dbReference type="EC" id="3.2.1.85" evidence="4"/>
<dbReference type="InterPro" id="IPR005928">
    <property type="entry name" value="6P-beta-galactosidase"/>
</dbReference>
<dbReference type="PATRIC" id="fig|28037.212.peg.689"/>
<evidence type="ECO:0000256" key="6">
    <source>
        <dbReference type="RuleBase" id="RU004469"/>
    </source>
</evidence>
<dbReference type="UniPathway" id="UPA00542">
    <property type="reaction ID" value="UER00605"/>
</dbReference>
<dbReference type="InterPro" id="IPR018120">
    <property type="entry name" value="Glyco_hydro_1_AS"/>
</dbReference>
<feature type="binding site" evidence="4">
    <location>
        <position position="453"/>
    </location>
    <ligand>
        <name>D-galactose 6-phosphate</name>
        <dbReference type="ChEBI" id="CHEBI:91004"/>
    </ligand>
</feature>
<evidence type="ECO:0000313" key="7">
    <source>
        <dbReference type="EMBL" id="KJQ68358.1"/>
    </source>
</evidence>
<dbReference type="AlphaFoldDB" id="A0A0F2DBR3"/>
<dbReference type="NCBIfam" id="TIGR01233">
    <property type="entry name" value="lacG"/>
    <property type="match status" value="1"/>
</dbReference>
<dbReference type="PRINTS" id="PR00131">
    <property type="entry name" value="GLHYDRLASE1"/>
</dbReference>
<comment type="similarity">
    <text evidence="1 4">Belongs to the glycosyl hydrolase 1 family.</text>
</comment>
<sequence>MEKDGSLTPLLSFLLYLNQEIGEKMTKTLPKDFIFGGATAAYQAEGATHTDGKGPVAWDKYLEDNYWYTAEPASDFYNRYPVDLKLAEEYGVNGIRISIAWSRIFPTGFGQVNAKGVEFYHNLFAECHKRHVEPFVTLHHFDTPEALHSNGDFLNRENIEHFVDYAAFCFEEFPEVNYWTTFNEIGPIGDGQYLVGKFPPGIQYDLAKVFQSHHNMMVSHARAVKLYKEKGYKGEIGVVHALPTKYPLDPENPADVIAAELEDIIHNKFILDATYLGHYSEKTLAGVEAILAANGGSLDLREEDFTALEAAKDLNDFLGINYYMSDWMEAFDGETEIIHNGKGEKGSSKYQIKGVGRRVAPDYVPRTDWDWIIYPQGLYDQIMRVKKDYPNYKKIYITENGLGYKDEFVDNTVYDDGRIDYVKQHLEVLSDAIADGANVKGYFIWSLMDVFSWSNGYEKRYGLFYVDFETQERYPKKSAHWYKKVAESQIID</sequence>
<evidence type="ECO:0000313" key="8">
    <source>
        <dbReference type="Proteomes" id="UP000033538"/>
    </source>
</evidence>
<evidence type="ECO:0000256" key="3">
    <source>
        <dbReference type="ARBA" id="ARBA00023295"/>
    </source>
</evidence>
<evidence type="ECO:0000256" key="2">
    <source>
        <dbReference type="ARBA" id="ARBA00022801"/>
    </source>
</evidence>
<feature type="binding site" evidence="4">
    <location>
        <position position="452"/>
    </location>
    <ligand>
        <name>D-galactose 6-phosphate</name>
        <dbReference type="ChEBI" id="CHEBI:91004"/>
    </ligand>
</feature>
<dbReference type="NCBIfam" id="NF010036">
    <property type="entry name" value="PRK13511.1"/>
    <property type="match status" value="1"/>
</dbReference>
<keyword evidence="2 4" id="KW-0378">Hydrolase</keyword>
<dbReference type="InterPro" id="IPR001360">
    <property type="entry name" value="Glyco_hydro_1"/>
</dbReference>
<feature type="binding site" evidence="4">
    <location>
        <position position="43"/>
    </location>
    <ligand>
        <name>D-galactose 6-phosphate</name>
        <dbReference type="ChEBI" id="CHEBI:91004"/>
    </ligand>
</feature>
<dbReference type="SUPFAM" id="SSF51445">
    <property type="entry name" value="(Trans)glycosidases"/>
    <property type="match status" value="1"/>
</dbReference>
<dbReference type="InterPro" id="IPR033132">
    <property type="entry name" value="GH_1_N_CS"/>
</dbReference>
<dbReference type="GO" id="GO:0019512">
    <property type="term" value="P:lactose catabolic process via tagatose-6-phosphate"/>
    <property type="evidence" value="ECO:0007669"/>
    <property type="project" value="InterPro"/>
</dbReference>
<feature type="binding site" evidence="4">
    <location>
        <position position="321"/>
    </location>
    <ligand>
        <name>D-galactose 6-phosphate</name>
        <dbReference type="ChEBI" id="CHEBI:91004"/>
    </ligand>
</feature>
<dbReference type="PANTHER" id="PTHR10353:SF36">
    <property type="entry name" value="LP05116P"/>
    <property type="match status" value="1"/>
</dbReference>